<organism evidence="7 8">
    <name type="scientific">Lupinus angustifolius</name>
    <name type="common">Narrow-leaved blue lupine</name>
    <dbReference type="NCBI Taxonomy" id="3871"/>
    <lineage>
        <taxon>Eukaryota</taxon>
        <taxon>Viridiplantae</taxon>
        <taxon>Streptophyta</taxon>
        <taxon>Embryophyta</taxon>
        <taxon>Tracheophyta</taxon>
        <taxon>Spermatophyta</taxon>
        <taxon>Magnoliopsida</taxon>
        <taxon>eudicotyledons</taxon>
        <taxon>Gunneridae</taxon>
        <taxon>Pentapetalae</taxon>
        <taxon>rosids</taxon>
        <taxon>fabids</taxon>
        <taxon>Fabales</taxon>
        <taxon>Fabaceae</taxon>
        <taxon>Papilionoideae</taxon>
        <taxon>50 kb inversion clade</taxon>
        <taxon>genistoids sensu lato</taxon>
        <taxon>core genistoids</taxon>
        <taxon>Genisteae</taxon>
        <taxon>Lupinus</taxon>
    </lineage>
</organism>
<feature type="region of interest" description="Disordered" evidence="4">
    <location>
        <begin position="1"/>
        <end position="21"/>
    </location>
</feature>
<evidence type="ECO:0000256" key="1">
    <source>
        <dbReference type="ARBA" id="ARBA00004167"/>
    </source>
</evidence>
<dbReference type="Gene3D" id="1.20.1280.50">
    <property type="match status" value="1"/>
</dbReference>
<dbReference type="SUPFAM" id="SSF57850">
    <property type="entry name" value="RING/U-box"/>
    <property type="match status" value="1"/>
</dbReference>
<dbReference type="InterPro" id="IPR025287">
    <property type="entry name" value="WAK_GUB"/>
</dbReference>
<feature type="transmembrane region" description="Helical" evidence="5">
    <location>
        <begin position="480"/>
        <end position="501"/>
    </location>
</feature>
<dbReference type="Gramene" id="OIW02311">
    <property type="protein sequence ID" value="OIW02311"/>
    <property type="gene ID" value="TanjilG_11205"/>
</dbReference>
<dbReference type="InterPro" id="IPR036047">
    <property type="entry name" value="F-box-like_dom_sf"/>
</dbReference>
<keyword evidence="3" id="KW-0479">Metal-binding</keyword>
<keyword evidence="8" id="KW-1185">Reference proteome</keyword>
<dbReference type="PANTHER" id="PTHR47149">
    <property type="entry name" value="F-BOX PROTEIN RMF"/>
    <property type="match status" value="1"/>
</dbReference>
<evidence type="ECO:0000256" key="5">
    <source>
        <dbReference type="SAM" id="Phobius"/>
    </source>
</evidence>
<keyword evidence="5" id="KW-1133">Transmembrane helix</keyword>
<dbReference type="Proteomes" id="UP000188354">
    <property type="component" value="Chromosome LG11"/>
</dbReference>
<dbReference type="STRING" id="3871.A0A1J7GP67"/>
<reference evidence="7 8" key="1">
    <citation type="journal article" date="2017" name="Plant Biotechnol. J.">
        <title>A comprehensive draft genome sequence for lupin (Lupinus angustifolius), an emerging health food: insights into plant-microbe interactions and legume evolution.</title>
        <authorList>
            <person name="Hane J.K."/>
            <person name="Ming Y."/>
            <person name="Kamphuis L.G."/>
            <person name="Nelson M.N."/>
            <person name="Garg G."/>
            <person name="Atkins C.A."/>
            <person name="Bayer P.E."/>
            <person name="Bravo A."/>
            <person name="Bringans S."/>
            <person name="Cannon S."/>
            <person name="Edwards D."/>
            <person name="Foley R."/>
            <person name="Gao L.L."/>
            <person name="Harrison M.J."/>
            <person name="Huang W."/>
            <person name="Hurgobin B."/>
            <person name="Li S."/>
            <person name="Liu C.W."/>
            <person name="McGrath A."/>
            <person name="Morahan G."/>
            <person name="Murray J."/>
            <person name="Weller J."/>
            <person name="Jian J."/>
            <person name="Singh K.B."/>
        </authorList>
    </citation>
    <scope>NUCLEOTIDE SEQUENCE [LARGE SCALE GENOMIC DNA]</scope>
    <source>
        <strain evidence="8">cv. Tanjil</strain>
        <tissue evidence="7">Whole plant</tissue>
    </source>
</reference>
<dbReference type="GO" id="GO:0008270">
    <property type="term" value="F:zinc ion binding"/>
    <property type="evidence" value="ECO:0007669"/>
    <property type="project" value="UniProtKB-KW"/>
</dbReference>
<feature type="domain" description="RING-type" evidence="6">
    <location>
        <begin position="558"/>
        <end position="600"/>
    </location>
</feature>
<evidence type="ECO:0000313" key="8">
    <source>
        <dbReference type="Proteomes" id="UP000188354"/>
    </source>
</evidence>
<dbReference type="PROSITE" id="PS50089">
    <property type="entry name" value="ZF_RING_2"/>
    <property type="match status" value="1"/>
</dbReference>
<dbReference type="Gene3D" id="3.30.40.10">
    <property type="entry name" value="Zinc/RING finger domain, C3HC4 (zinc finger)"/>
    <property type="match status" value="1"/>
</dbReference>
<dbReference type="CDD" id="cd16461">
    <property type="entry name" value="RING-H2_EL5-like"/>
    <property type="match status" value="1"/>
</dbReference>
<evidence type="ECO:0000313" key="7">
    <source>
        <dbReference type="EMBL" id="OIW02311.1"/>
    </source>
</evidence>
<keyword evidence="5" id="KW-0472">Membrane</keyword>
<dbReference type="SUPFAM" id="SSF81383">
    <property type="entry name" value="F-box domain"/>
    <property type="match status" value="1"/>
</dbReference>
<protein>
    <recommendedName>
        <fullName evidence="6">RING-type domain-containing protein</fullName>
    </recommendedName>
</protein>
<keyword evidence="3" id="KW-0862">Zinc</keyword>
<keyword evidence="2" id="KW-0732">Signal</keyword>
<dbReference type="AlphaFoldDB" id="A0A1J7GP67"/>
<accession>A0A1J7GP67</accession>
<dbReference type="Pfam" id="PF13947">
    <property type="entry name" value="GUB_WAK_bind"/>
    <property type="match status" value="1"/>
</dbReference>
<dbReference type="GO" id="GO:0005634">
    <property type="term" value="C:nucleus"/>
    <property type="evidence" value="ECO:0007669"/>
    <property type="project" value="TreeGrafter"/>
</dbReference>
<gene>
    <name evidence="7" type="ORF">TanjilG_11205</name>
</gene>
<dbReference type="InterPro" id="IPR013083">
    <property type="entry name" value="Znf_RING/FYVE/PHD"/>
</dbReference>
<evidence type="ECO:0000256" key="4">
    <source>
        <dbReference type="SAM" id="MobiDB-lite"/>
    </source>
</evidence>
<comment type="subcellular location">
    <subcellularLocation>
        <location evidence="1">Membrane</location>
        <topology evidence="1">Single-pass membrane protein</topology>
    </subcellularLocation>
</comment>
<dbReference type="InterPro" id="IPR001841">
    <property type="entry name" value="Znf_RING"/>
</dbReference>
<dbReference type="OMA" id="QEYAHAH"/>
<keyword evidence="5" id="KW-0812">Transmembrane</keyword>
<sequence>MGKSLHKATSSAGDNPPGKRIRRSKAICSCNSPRPPFLSAHSTFSWYEEDMWTEIAKFLDGKSLVMLAATNRWFRRAIMEDTIWKFVCLRDLQVPPSPCVAFKWSKLYTSAFDGSHSYMFRQQEKHIDWMRIGAFSFDSSEAILAERLAFPGKIRTKEAMEKMLQSQGCCMLENVKPGIWIADLQLVRCPVCDLNMCDGTMQTLDARHIELFLCEDYQNGSWEYELVGSHDVKKRADGAAGAIFDPKHLEDSSTAAVFDYKSWIGKHNDWQPKAMIAFHAVAVNTNLQENEEGDQNPYCGYPGFKLSCTNENKTVLKLPYSGEFYVHDINYLEQQIQVIDPDECLPKRILSLNFSGSPFTAIFHRNYSFLSCPYQNAGSQFIPIECLSNSTNFISAIPSVKLADSLPESCYVSRSLSVPVARSGLLEETLTLTWDKPDCTNCEFQELMCGFESNNSSQVLCFPNHRTGKSQRVLVTLRTITLTIVGPAALCVIVIVCCMSYKDRIANAALQSSAQAAIVPHHAANAGSTGLDESIIESYEKLVLGESRRVPGPNDVSCWICLSEYNSKDIIRCIPECKHCFHVECIDKWLHMNTTCPVCRNPPSPSIVHVITSDP</sequence>
<dbReference type="GO" id="GO:0061458">
    <property type="term" value="P:reproductive system development"/>
    <property type="evidence" value="ECO:0007669"/>
    <property type="project" value="TreeGrafter"/>
</dbReference>
<dbReference type="Pfam" id="PF13639">
    <property type="entry name" value="zf-RING_2"/>
    <property type="match status" value="1"/>
</dbReference>
<evidence type="ECO:0000256" key="2">
    <source>
        <dbReference type="ARBA" id="ARBA00022729"/>
    </source>
</evidence>
<keyword evidence="3" id="KW-0863">Zinc-finger</keyword>
<dbReference type="EMBL" id="CM007371">
    <property type="protein sequence ID" value="OIW02311.1"/>
    <property type="molecule type" value="Genomic_DNA"/>
</dbReference>
<dbReference type="GO" id="GO:0030247">
    <property type="term" value="F:polysaccharide binding"/>
    <property type="evidence" value="ECO:0007669"/>
    <property type="project" value="InterPro"/>
</dbReference>
<evidence type="ECO:0000256" key="3">
    <source>
        <dbReference type="PROSITE-ProRule" id="PRU00175"/>
    </source>
</evidence>
<dbReference type="PANTHER" id="PTHR47149:SF1">
    <property type="entry name" value="F-BOX PROTEIN RMF"/>
    <property type="match status" value="1"/>
</dbReference>
<proteinExistence type="predicted"/>
<name>A0A1J7GP67_LUPAN</name>
<dbReference type="GO" id="GO:0016020">
    <property type="term" value="C:membrane"/>
    <property type="evidence" value="ECO:0007669"/>
    <property type="project" value="UniProtKB-SubCell"/>
</dbReference>
<evidence type="ECO:0000259" key="6">
    <source>
        <dbReference type="PROSITE" id="PS50089"/>
    </source>
</evidence>